<dbReference type="PROSITE" id="PS50043">
    <property type="entry name" value="HTH_LUXR_2"/>
    <property type="match status" value="1"/>
</dbReference>
<dbReference type="PANTHER" id="PTHR16305">
    <property type="entry name" value="TESTICULAR SOLUBLE ADENYLYL CYCLASE"/>
    <property type="match status" value="1"/>
</dbReference>
<dbReference type="InterPro" id="IPR049945">
    <property type="entry name" value="AAA_22"/>
</dbReference>
<evidence type="ECO:0000313" key="5">
    <source>
        <dbReference type="Proteomes" id="UP001056455"/>
    </source>
</evidence>
<keyword evidence="2" id="KW-0067">ATP-binding</keyword>
<dbReference type="EMBL" id="CP099489">
    <property type="protein sequence ID" value="USQ79960.1"/>
    <property type="molecule type" value="Genomic_DNA"/>
</dbReference>
<keyword evidence="1" id="KW-0547">Nucleotide-binding</keyword>
<reference evidence="4" key="1">
    <citation type="submission" date="2022-06" db="EMBL/GenBank/DDBJ databases">
        <title>Ornithinimicrobium HY1793.</title>
        <authorList>
            <person name="Huang Y."/>
        </authorList>
    </citation>
    <scope>NUCLEOTIDE SEQUENCE</scope>
    <source>
        <strain evidence="4">HY1793</strain>
    </source>
</reference>
<dbReference type="InterPro" id="IPR036388">
    <property type="entry name" value="WH-like_DNA-bd_sf"/>
</dbReference>
<dbReference type="InterPro" id="IPR027417">
    <property type="entry name" value="P-loop_NTPase"/>
</dbReference>
<dbReference type="CDD" id="cd06170">
    <property type="entry name" value="LuxR_C_like"/>
    <property type="match status" value="1"/>
</dbReference>
<evidence type="ECO:0000313" key="4">
    <source>
        <dbReference type="EMBL" id="USQ79960.1"/>
    </source>
</evidence>
<evidence type="ECO:0000256" key="1">
    <source>
        <dbReference type="ARBA" id="ARBA00022741"/>
    </source>
</evidence>
<dbReference type="InterPro" id="IPR000792">
    <property type="entry name" value="Tscrpt_reg_LuxR_C"/>
</dbReference>
<keyword evidence="5" id="KW-1185">Reference proteome</keyword>
<dbReference type="InterPro" id="IPR016032">
    <property type="entry name" value="Sig_transdc_resp-reg_C-effctor"/>
</dbReference>
<dbReference type="Gene3D" id="1.10.10.10">
    <property type="entry name" value="Winged helix-like DNA-binding domain superfamily/Winged helix DNA-binding domain"/>
    <property type="match status" value="1"/>
</dbReference>
<sequence length="923" mass="98529">MPEQAGTLGLEARARAPWPFAGRAEEFEIITSVITSSPITSSPDDRAAGTPGCGAVLVAPAGVGKTRLLAEVRDWAEQRGMRTATVIATEAAARTPYGAVLHLLPPDTVDPMDRTTWHASFAAALRGGGGPTLLVVDEAQHLDPGSAALVLQLAIEGVAVPVVAVRRGEQVHDSITALWKNSLVLRVDLQPFSATEMRALISQALGGSVSSRALTRLAAVCDGNVLYARELVVGAIQAGSLQQRDGIWTWDEQVVLAPRLVEAVGARLTMLTEQQREALAVVALGEPLPPQVAEAVVAPSALAALEELGLIRTVGADLSTVLRLAHPLHGEVALSELGGLARRHLLTRLADVVDHDGWRSDESVFRTVSWRLEAGDPQSPHDLLRAAVRANQAFDSQLAERLARAGLASRGSGGSTEQQSVGEALTVELALALMRDNRHAEAHTLLEQVEDAVVASADRRLQDAYLDTRFWVCGLGLGHVDEVRHLLNRYAEAHPGADGAEPGLTAYRANLLLWEGRPAAALALAEPLVEAERGEVSELQRMLALETCSEALVSLGLHIRAARLWDQLRAMAVEGTGRALSAGAEADLQALWAAQLDGRYDEILPVVSTVRDRLENSPDVVTRGLASMALGRILVMTGQLARAHGFLLDAVADFRRVDLGGTLGWTMAILSVTAAQTGRPEEARRWRDQARTALGSTFNPRQAADLAAADVWLAVAEGDSTTACSLALEGAEHYPELQLARAWQLHLAVRVGERGPRVATALREIADRAECTYPALLADHVESLRAGDGQGLEEVAERFAERGLVVLAAEAATQAVTAHRARGSTDGARRATARATSLTAQFDALKTPALEAPQELVELSRRELDVARLAADGLTNAAIADRLVVSVRTVESHLYQAFAKLGVERRTELRSLLPAQVPPGRDR</sequence>
<name>A0ABY4YT71_9MICO</name>
<evidence type="ECO:0000259" key="3">
    <source>
        <dbReference type="PROSITE" id="PS50043"/>
    </source>
</evidence>
<dbReference type="Pfam" id="PF13401">
    <property type="entry name" value="AAA_22"/>
    <property type="match status" value="1"/>
</dbReference>
<dbReference type="PANTHER" id="PTHR16305:SF28">
    <property type="entry name" value="GUANYLATE CYCLASE DOMAIN-CONTAINING PROTEIN"/>
    <property type="match status" value="1"/>
</dbReference>
<protein>
    <submittedName>
        <fullName evidence="4">LuxR C-terminal-related transcriptional regulator</fullName>
    </submittedName>
</protein>
<feature type="domain" description="HTH luxR-type" evidence="3">
    <location>
        <begin position="852"/>
        <end position="917"/>
    </location>
</feature>
<dbReference type="SUPFAM" id="SSF46894">
    <property type="entry name" value="C-terminal effector domain of the bipartite response regulators"/>
    <property type="match status" value="1"/>
</dbReference>
<dbReference type="SMART" id="SM00421">
    <property type="entry name" value="HTH_LUXR"/>
    <property type="match status" value="1"/>
</dbReference>
<gene>
    <name evidence="4" type="ORF">NF556_20630</name>
</gene>
<dbReference type="PRINTS" id="PR00038">
    <property type="entry name" value="HTHLUXR"/>
</dbReference>
<dbReference type="Pfam" id="PF00196">
    <property type="entry name" value="GerE"/>
    <property type="match status" value="1"/>
</dbReference>
<dbReference type="Proteomes" id="UP001056455">
    <property type="component" value="Chromosome"/>
</dbReference>
<accession>A0ABY4YT71</accession>
<evidence type="ECO:0000256" key="2">
    <source>
        <dbReference type="ARBA" id="ARBA00022840"/>
    </source>
</evidence>
<dbReference type="RefSeq" id="WP_252593148.1">
    <property type="nucleotide sequence ID" value="NZ_CP099489.1"/>
</dbReference>
<organism evidence="4 5">
    <name type="scientific">Ornithinimicrobium faecis</name>
    <dbReference type="NCBI Taxonomy" id="2934158"/>
    <lineage>
        <taxon>Bacteria</taxon>
        <taxon>Bacillati</taxon>
        <taxon>Actinomycetota</taxon>
        <taxon>Actinomycetes</taxon>
        <taxon>Micrococcales</taxon>
        <taxon>Ornithinimicrobiaceae</taxon>
        <taxon>Ornithinimicrobium</taxon>
    </lineage>
</organism>
<dbReference type="SUPFAM" id="SSF52540">
    <property type="entry name" value="P-loop containing nucleoside triphosphate hydrolases"/>
    <property type="match status" value="1"/>
</dbReference>
<proteinExistence type="predicted"/>